<comment type="similarity">
    <text evidence="3 6">Belongs to the IPI1/TEX10 family.</text>
</comment>
<dbReference type="SUPFAM" id="SSF48371">
    <property type="entry name" value="ARM repeat"/>
    <property type="match status" value="1"/>
</dbReference>
<dbReference type="InterPro" id="IPR016024">
    <property type="entry name" value="ARM-type_fold"/>
</dbReference>
<dbReference type="InterPro" id="IPR024679">
    <property type="entry name" value="Ipi1_N"/>
</dbReference>
<dbReference type="GO" id="GO:0006364">
    <property type="term" value="P:rRNA processing"/>
    <property type="evidence" value="ECO:0007669"/>
    <property type="project" value="UniProtKB-UniRule"/>
</dbReference>
<reference evidence="8 9" key="1">
    <citation type="journal article" date="2023" name="Elife">
        <title>Identification of key yeast species and microbe-microbe interactions impacting larval growth of Drosophila in the wild.</title>
        <authorList>
            <person name="Mure A."/>
            <person name="Sugiura Y."/>
            <person name="Maeda R."/>
            <person name="Honda K."/>
            <person name="Sakurai N."/>
            <person name="Takahashi Y."/>
            <person name="Watada M."/>
            <person name="Katoh T."/>
            <person name="Gotoh A."/>
            <person name="Gotoh Y."/>
            <person name="Taniguchi I."/>
            <person name="Nakamura K."/>
            <person name="Hayashi T."/>
            <person name="Katayama T."/>
            <person name="Uemura T."/>
            <person name="Hattori Y."/>
        </authorList>
    </citation>
    <scope>NUCLEOTIDE SEQUENCE [LARGE SCALE GENOMIC DNA]</scope>
    <source>
        <strain evidence="8 9">SB-73</strain>
    </source>
</reference>
<name>A0AAV5REM7_STABA</name>
<feature type="domain" description="Pre-rRNA-processing protein Ipi1 N-terminal" evidence="7">
    <location>
        <begin position="112"/>
        <end position="208"/>
    </location>
</feature>
<organism evidence="8 9">
    <name type="scientific">Starmerella bacillaris</name>
    <name type="common">Yeast</name>
    <name type="synonym">Candida zemplinina</name>
    <dbReference type="NCBI Taxonomy" id="1247836"/>
    <lineage>
        <taxon>Eukaryota</taxon>
        <taxon>Fungi</taxon>
        <taxon>Dikarya</taxon>
        <taxon>Ascomycota</taxon>
        <taxon>Saccharomycotina</taxon>
        <taxon>Dipodascomycetes</taxon>
        <taxon>Dipodascales</taxon>
        <taxon>Trichomonascaceae</taxon>
        <taxon>Starmerella</taxon>
    </lineage>
</organism>
<evidence type="ECO:0000313" key="9">
    <source>
        <dbReference type="Proteomes" id="UP001362899"/>
    </source>
</evidence>
<evidence type="ECO:0000256" key="1">
    <source>
        <dbReference type="ARBA" id="ARBA00002355"/>
    </source>
</evidence>
<dbReference type="GO" id="GO:0120330">
    <property type="term" value="C:rixosome complex"/>
    <property type="evidence" value="ECO:0007669"/>
    <property type="project" value="UniProtKB-UniRule"/>
</dbReference>
<comment type="subcellular location">
    <subcellularLocation>
        <location evidence="2 6">Nucleus</location>
    </subcellularLocation>
</comment>
<evidence type="ECO:0000256" key="6">
    <source>
        <dbReference type="RuleBase" id="RU368021"/>
    </source>
</evidence>
<dbReference type="AlphaFoldDB" id="A0AAV5REM7"/>
<evidence type="ECO:0000256" key="3">
    <source>
        <dbReference type="ARBA" id="ARBA00006427"/>
    </source>
</evidence>
<protein>
    <recommendedName>
        <fullName evidence="6">Pre-rRNA-processing protein</fullName>
    </recommendedName>
</protein>
<dbReference type="InterPro" id="IPR011989">
    <property type="entry name" value="ARM-like"/>
</dbReference>
<evidence type="ECO:0000256" key="2">
    <source>
        <dbReference type="ARBA" id="ARBA00004123"/>
    </source>
</evidence>
<keyword evidence="6" id="KW-0690">Ribosome biogenesis</keyword>
<dbReference type="EMBL" id="BTGC01000001">
    <property type="protein sequence ID" value="GMM49061.1"/>
    <property type="molecule type" value="Genomic_DNA"/>
</dbReference>
<dbReference type="GO" id="GO:0005634">
    <property type="term" value="C:nucleus"/>
    <property type="evidence" value="ECO:0007669"/>
    <property type="project" value="UniProtKB-SubCell"/>
</dbReference>
<evidence type="ECO:0000313" key="8">
    <source>
        <dbReference type="EMBL" id="GMM49061.1"/>
    </source>
</evidence>
<comment type="function">
    <text evidence="1 6">Component of the RIX1 complex required for processing of ITS2 sequences from 35S pre-rRNA.</text>
</comment>
<accession>A0AAV5REM7</accession>
<dbReference type="Proteomes" id="UP001362899">
    <property type="component" value="Unassembled WGS sequence"/>
</dbReference>
<evidence type="ECO:0000259" key="7">
    <source>
        <dbReference type="Pfam" id="PF12333"/>
    </source>
</evidence>
<gene>
    <name evidence="8" type="ORF">DASB73_000190</name>
</gene>
<keyword evidence="6" id="KW-0698">rRNA processing</keyword>
<dbReference type="Pfam" id="PF12333">
    <property type="entry name" value="Ipi1_N"/>
    <property type="match status" value="1"/>
</dbReference>
<comment type="subunit">
    <text evidence="4">Component of the RIX1 complex, composed of IPI1, RIX1/IPI2 and IPI3 in a 1:2:2 stoichiometry. The complex interacts (via RIX1) with MDN1 (via its hexameric AAA ATPase ring) and the pre-60S ribosome particles.</text>
</comment>
<sequence>MAKKVKDFEKQKLKVGKSKPLKSNATSTSFGTKSLVIQSQNKGHDLSSFLALARHYHAPTRRQAVGNISGIIHLHEQEIGEILETVCPLILDEDHQVRIAVAGFLGNLPAASLQSHIKLILVHIHASMTHITPAIRADSTQFLQVLMKHCPEQFVRVGFTSTLALYFPLLGWNLQGNSQSSSVSSTLALGKLASKARTLHINTLNKLIQLGTASDEAQVDILFHLDSEKFMIPTINPFEEGSQITEDSEARKEALRIYYKPLINGLEIVQKEGGEIGRASSKILTYLQAEFDIKHTNNMNSAVIRPKETA</sequence>
<evidence type="ECO:0000256" key="4">
    <source>
        <dbReference type="ARBA" id="ARBA00011141"/>
    </source>
</evidence>
<proteinExistence type="inferred from homology"/>
<keyword evidence="9" id="KW-1185">Reference proteome</keyword>
<dbReference type="PANTHER" id="PTHR16056">
    <property type="entry name" value="REGULATOR OF MICROTUBULE DYNAMICS PROTEIN"/>
    <property type="match status" value="1"/>
</dbReference>
<keyword evidence="5 6" id="KW-0539">Nucleus</keyword>
<dbReference type="Gene3D" id="1.25.10.10">
    <property type="entry name" value="Leucine-rich Repeat Variant"/>
    <property type="match status" value="1"/>
</dbReference>
<evidence type="ECO:0000256" key="5">
    <source>
        <dbReference type="ARBA" id="ARBA00023242"/>
    </source>
</evidence>
<dbReference type="PANTHER" id="PTHR16056:SF2">
    <property type="entry name" value="TESTIS-EXPRESSED PROTEIN 10"/>
    <property type="match status" value="1"/>
</dbReference>
<comment type="caution">
    <text evidence="8">The sequence shown here is derived from an EMBL/GenBank/DDBJ whole genome shotgun (WGS) entry which is preliminary data.</text>
</comment>